<dbReference type="SUPFAM" id="SSF47676">
    <property type="entry name" value="Conserved domain common to transcription factors TFIIS, elongin A, CRSP70"/>
    <property type="match status" value="1"/>
</dbReference>
<reference evidence="2 3" key="1">
    <citation type="submission" date="2012-05" db="EMBL/GenBank/DDBJ databases">
        <title>Recombination and specialization in a pathogen metapopulation.</title>
        <authorList>
            <person name="Gardiner A."/>
            <person name="Kemen E."/>
            <person name="Schultz-Larsen T."/>
            <person name="MacLean D."/>
            <person name="Van Oosterhout C."/>
            <person name="Jones J.D.G."/>
        </authorList>
    </citation>
    <scope>NUCLEOTIDE SEQUENCE [LARGE SCALE GENOMIC DNA]</scope>
    <source>
        <strain evidence="2 3">Ac Nc2</strain>
    </source>
</reference>
<dbReference type="Pfam" id="PF08711">
    <property type="entry name" value="Med26"/>
    <property type="match status" value="1"/>
</dbReference>
<evidence type="ECO:0000313" key="2">
    <source>
        <dbReference type="EMBL" id="CCI47045.1"/>
    </source>
</evidence>
<dbReference type="Proteomes" id="UP000053237">
    <property type="component" value="Unassembled WGS sequence"/>
</dbReference>
<gene>
    <name evidence="2" type="ORF">BN9_080010</name>
</gene>
<keyword evidence="3" id="KW-1185">Reference proteome</keyword>
<evidence type="ECO:0000259" key="1">
    <source>
        <dbReference type="Pfam" id="PF08711"/>
    </source>
</evidence>
<dbReference type="AlphaFoldDB" id="A0A024GJI1"/>
<proteinExistence type="predicted"/>
<sequence>MPVDVAFETVRKVVYIIISAKTIQCETKQNQLDALANEKIQPRKALAKFVRNGGLISINELMAAWNGNAESTDRVLFLLKILAILPGISAQAISASKIGRKLKRVTSQQIYPPEVKGLAEWIIAKWKVDILPASDRKSKRIYSERSIDGDTLPTVDIKPSPEDSKPHSATEKVQVNKISGVGKSMAKASSALLPNKRKVDILGIALNSGKYRKTNANLHQVQRRSKLIQTLKDRQKSIKDVGDILSTIIGDWKAAKVRFGDSTVVDFDKSQVVCQMMSTTKCGPRLKNSAGIPKPGKSILKVMGSRSEHQLLCTSPCVYSGSAKSIGSRGLDGTTNFAVKEKKSEETRDHTPPTWSNNLYQTTKCAEPSLCSSVRS</sequence>
<evidence type="ECO:0000313" key="3">
    <source>
        <dbReference type="Proteomes" id="UP000053237"/>
    </source>
</evidence>
<dbReference type="InParanoid" id="A0A024GJI1"/>
<name>A0A024GJI1_9STRA</name>
<dbReference type="OrthoDB" id="166976at2759"/>
<dbReference type="EMBL" id="CAIX01000149">
    <property type="protein sequence ID" value="CCI47045.1"/>
    <property type="molecule type" value="Genomic_DNA"/>
</dbReference>
<accession>A0A024GJI1</accession>
<dbReference type="InterPro" id="IPR017923">
    <property type="entry name" value="TFIIS_N"/>
</dbReference>
<dbReference type="InterPro" id="IPR035441">
    <property type="entry name" value="TFIIS/LEDGF_dom_sf"/>
</dbReference>
<feature type="domain" description="TFIIS N-terminal" evidence="1">
    <location>
        <begin position="79"/>
        <end position="128"/>
    </location>
</feature>
<organism evidence="2 3">
    <name type="scientific">Albugo candida</name>
    <dbReference type="NCBI Taxonomy" id="65357"/>
    <lineage>
        <taxon>Eukaryota</taxon>
        <taxon>Sar</taxon>
        <taxon>Stramenopiles</taxon>
        <taxon>Oomycota</taxon>
        <taxon>Peronosporomycetes</taxon>
        <taxon>Albuginales</taxon>
        <taxon>Albuginaceae</taxon>
        <taxon>Albugo</taxon>
    </lineage>
</organism>
<protein>
    <recommendedName>
        <fullName evidence="1">TFIIS N-terminal domain-containing protein</fullName>
    </recommendedName>
</protein>
<comment type="caution">
    <text evidence="2">The sequence shown here is derived from an EMBL/GenBank/DDBJ whole genome shotgun (WGS) entry which is preliminary data.</text>
</comment>